<accession>A0A4Z2DQU6</accession>
<feature type="region of interest" description="Disordered" evidence="1">
    <location>
        <begin position="1"/>
        <end position="23"/>
    </location>
</feature>
<sequence length="461" mass="52280">MNKIRQGKASGKISLSKAKNTNQITTRLNHQTSKHLFDEISSESSEGGRRFLKNPEQRLYENVVVRIQSPTTTEDENTEDLLIPFVARKTLRNFGKNTTKIISSDKSTSSNETKSKEVVNHLVNDSFVNELLALRENDATDVNTISVLSFSGKDLLIDVKTEENSVKDMRIESRLNASDDRIILSVDELMHENSVDCASYRSVSRFDKLHKEKSVTEIEEVIQCEDTNSYNSYKKTLSDNEFPIKKISNQLDIDNNGDETDEYSDDFENEQDLVSSPKDSTGHNLHTTNQSSTPRNISRFNSTVEQKVYQAAPIDSPGALNQKDLREIVPHKKISNKSAKTPETNDVEVQTIWSGDLPQCRNIPHSYLIQKYEKFPASTNNTTLKIKSMMSSLTSYKTLNTLTTYNPCLTALDNMLKQQLNLTREFLTTQRNLHETISKAISQCVTDDYSQSKILSTIIKR</sequence>
<feature type="region of interest" description="Disordered" evidence="1">
    <location>
        <begin position="248"/>
        <end position="297"/>
    </location>
</feature>
<comment type="caution">
    <text evidence="3">The sequence shown here is derived from an EMBL/GenBank/DDBJ whole genome shotgun (WGS) entry which is preliminary data.</text>
</comment>
<feature type="compositionally biased region" description="Polar residues" evidence="1">
    <location>
        <begin position="272"/>
        <end position="297"/>
    </location>
</feature>
<dbReference type="OrthoDB" id="2151530at2759"/>
<feature type="domain" description="DUF4614" evidence="2">
    <location>
        <begin position="369"/>
        <end position="440"/>
    </location>
</feature>
<evidence type="ECO:0000259" key="2">
    <source>
        <dbReference type="Pfam" id="PF15391"/>
    </source>
</evidence>
<evidence type="ECO:0000256" key="1">
    <source>
        <dbReference type="SAM" id="MobiDB-lite"/>
    </source>
</evidence>
<keyword evidence="4" id="KW-1185">Reference proteome</keyword>
<gene>
    <name evidence="3" type="ORF">EWB00_009740</name>
</gene>
<protein>
    <recommendedName>
        <fullName evidence="2">DUF4614 domain-containing protein</fullName>
    </recommendedName>
</protein>
<dbReference type="Pfam" id="PF15391">
    <property type="entry name" value="DUF4614"/>
    <property type="match status" value="1"/>
</dbReference>
<evidence type="ECO:0000313" key="4">
    <source>
        <dbReference type="Proteomes" id="UP000311919"/>
    </source>
</evidence>
<dbReference type="EMBL" id="SKCS01000062">
    <property type="protein sequence ID" value="TNN18914.1"/>
    <property type="molecule type" value="Genomic_DNA"/>
</dbReference>
<dbReference type="AlphaFoldDB" id="A0A4Z2DQU6"/>
<proteinExistence type="predicted"/>
<name>A0A4Z2DQU6_SCHJA</name>
<evidence type="ECO:0000313" key="3">
    <source>
        <dbReference type="EMBL" id="TNN18914.1"/>
    </source>
</evidence>
<organism evidence="3 4">
    <name type="scientific">Schistosoma japonicum</name>
    <name type="common">Blood fluke</name>
    <dbReference type="NCBI Taxonomy" id="6182"/>
    <lineage>
        <taxon>Eukaryota</taxon>
        <taxon>Metazoa</taxon>
        <taxon>Spiralia</taxon>
        <taxon>Lophotrochozoa</taxon>
        <taxon>Platyhelminthes</taxon>
        <taxon>Trematoda</taxon>
        <taxon>Digenea</taxon>
        <taxon>Strigeidida</taxon>
        <taxon>Schistosomatoidea</taxon>
        <taxon>Schistosomatidae</taxon>
        <taxon>Schistosoma</taxon>
    </lineage>
</organism>
<reference evidence="3 4" key="1">
    <citation type="submission" date="2019-03" db="EMBL/GenBank/DDBJ databases">
        <title>An improved genome assembly of the fluke Schistosoma japonicum.</title>
        <authorList>
            <person name="Hu W."/>
            <person name="Luo F."/>
            <person name="Yin M."/>
            <person name="Mo X."/>
            <person name="Sun C."/>
            <person name="Wu Q."/>
            <person name="Zhu B."/>
            <person name="Xiang M."/>
            <person name="Wang J."/>
            <person name="Wang Y."/>
            <person name="Zhang T."/>
            <person name="Xu B."/>
            <person name="Zheng H."/>
            <person name="Feng Z."/>
        </authorList>
    </citation>
    <scope>NUCLEOTIDE SEQUENCE [LARGE SCALE GENOMIC DNA]</scope>
    <source>
        <strain evidence="3">HuSjv2</strain>
        <tissue evidence="3">Worms</tissue>
    </source>
</reference>
<dbReference type="InterPro" id="IPR027884">
    <property type="entry name" value="DUF4614"/>
</dbReference>
<dbReference type="Proteomes" id="UP000311919">
    <property type="component" value="Unassembled WGS sequence"/>
</dbReference>
<feature type="compositionally biased region" description="Acidic residues" evidence="1">
    <location>
        <begin position="255"/>
        <end position="271"/>
    </location>
</feature>